<name>A0A0F9JIM8_9ZZZZ</name>
<evidence type="ECO:0000256" key="4">
    <source>
        <dbReference type="ARBA" id="ARBA00022741"/>
    </source>
</evidence>
<gene>
    <name evidence="11" type="ORF">LCGC14_1447900</name>
</gene>
<dbReference type="InterPro" id="IPR004154">
    <property type="entry name" value="Anticodon-bd"/>
</dbReference>
<protein>
    <recommendedName>
        <fullName evidence="2">histidine--tRNA ligase</fullName>
        <ecNumber evidence="2">6.1.1.21</ecNumber>
    </recommendedName>
</protein>
<sequence length="174" mass="19138">DVTLARGLNYYTGSIIEVAAPENVDMGSIGGGGRYDNLTGIFGLNGVSGVGISFGLDRVYLVLEELGLFPETINQTLQVLCLNFGEKEAFAALTLTTSLRKFGIKADLYPSDAKIQKQFKYANNRNVPYVILIGGKELEDNIFVVKNMETGEQITYAMSNTEVFVQKFKREIGF</sequence>
<evidence type="ECO:0000256" key="1">
    <source>
        <dbReference type="ARBA" id="ARBA00008226"/>
    </source>
</evidence>
<evidence type="ECO:0000256" key="6">
    <source>
        <dbReference type="ARBA" id="ARBA00022917"/>
    </source>
</evidence>
<evidence type="ECO:0000256" key="3">
    <source>
        <dbReference type="ARBA" id="ARBA00022598"/>
    </source>
</evidence>
<dbReference type="InterPro" id="IPR041715">
    <property type="entry name" value="HisRS-like_core"/>
</dbReference>
<evidence type="ECO:0000259" key="9">
    <source>
        <dbReference type="Pfam" id="PF03129"/>
    </source>
</evidence>
<feature type="domain" description="Anticodon-binding" evidence="9">
    <location>
        <begin position="81"/>
        <end position="167"/>
    </location>
</feature>
<accession>A0A0F9JIM8</accession>
<dbReference type="EMBL" id="LAZR01009943">
    <property type="protein sequence ID" value="KKM69719.1"/>
    <property type="molecule type" value="Genomic_DNA"/>
</dbReference>
<dbReference type="PANTHER" id="PTHR11476">
    <property type="entry name" value="HISTIDYL-TRNA SYNTHETASE"/>
    <property type="match status" value="1"/>
</dbReference>
<keyword evidence="7" id="KW-0030">Aminoacyl-tRNA synthetase</keyword>
<organism evidence="11">
    <name type="scientific">marine sediment metagenome</name>
    <dbReference type="NCBI Taxonomy" id="412755"/>
    <lineage>
        <taxon>unclassified sequences</taxon>
        <taxon>metagenomes</taxon>
        <taxon>ecological metagenomes</taxon>
    </lineage>
</organism>
<dbReference type="InterPro" id="IPR036621">
    <property type="entry name" value="Anticodon-bd_dom_sf"/>
</dbReference>
<comment type="caution">
    <text evidence="11">The sequence shown here is derived from an EMBL/GenBank/DDBJ whole genome shotgun (WGS) entry which is preliminary data.</text>
</comment>
<proteinExistence type="inferred from homology"/>
<dbReference type="Pfam" id="PF03129">
    <property type="entry name" value="HGTP_anticodon"/>
    <property type="match status" value="1"/>
</dbReference>
<keyword evidence="6" id="KW-0648">Protein biosynthesis</keyword>
<evidence type="ECO:0000256" key="5">
    <source>
        <dbReference type="ARBA" id="ARBA00022840"/>
    </source>
</evidence>
<comment type="similarity">
    <text evidence="1">Belongs to the class-II aminoacyl-tRNA synthetase family.</text>
</comment>
<dbReference type="SUPFAM" id="SSF55681">
    <property type="entry name" value="Class II aaRS and biotin synthetases"/>
    <property type="match status" value="1"/>
</dbReference>
<dbReference type="Gene3D" id="3.40.50.800">
    <property type="entry name" value="Anticodon-binding domain"/>
    <property type="match status" value="1"/>
</dbReference>
<feature type="domain" description="Class II Histidinyl-tRNA synthetase (HisRS)-like catalytic core" evidence="10">
    <location>
        <begin position="1"/>
        <end position="59"/>
    </location>
</feature>
<dbReference type="GO" id="GO:0005524">
    <property type="term" value="F:ATP binding"/>
    <property type="evidence" value="ECO:0007669"/>
    <property type="project" value="UniProtKB-KW"/>
</dbReference>
<dbReference type="EC" id="6.1.1.21" evidence="2"/>
<dbReference type="Pfam" id="PF13393">
    <property type="entry name" value="tRNA-synt_His"/>
    <property type="match status" value="1"/>
</dbReference>
<evidence type="ECO:0000256" key="8">
    <source>
        <dbReference type="ARBA" id="ARBA00047639"/>
    </source>
</evidence>
<dbReference type="AlphaFoldDB" id="A0A0F9JIM8"/>
<keyword evidence="4" id="KW-0547">Nucleotide-binding</keyword>
<keyword evidence="3" id="KW-0436">Ligase</keyword>
<dbReference type="SUPFAM" id="SSF52954">
    <property type="entry name" value="Class II aaRS ABD-related"/>
    <property type="match status" value="1"/>
</dbReference>
<dbReference type="InterPro" id="IPR045864">
    <property type="entry name" value="aa-tRNA-synth_II/BPL/LPL"/>
</dbReference>
<evidence type="ECO:0000256" key="2">
    <source>
        <dbReference type="ARBA" id="ARBA00012815"/>
    </source>
</evidence>
<evidence type="ECO:0000256" key="7">
    <source>
        <dbReference type="ARBA" id="ARBA00023146"/>
    </source>
</evidence>
<dbReference type="CDD" id="cd00859">
    <property type="entry name" value="HisRS_anticodon"/>
    <property type="match status" value="1"/>
</dbReference>
<dbReference type="GO" id="GO:0004821">
    <property type="term" value="F:histidine-tRNA ligase activity"/>
    <property type="evidence" value="ECO:0007669"/>
    <property type="project" value="UniProtKB-EC"/>
</dbReference>
<dbReference type="PANTHER" id="PTHR11476:SF7">
    <property type="entry name" value="HISTIDINE--TRNA LIGASE"/>
    <property type="match status" value="1"/>
</dbReference>
<dbReference type="Gene3D" id="3.30.930.10">
    <property type="entry name" value="Bira Bifunctional Protein, Domain 2"/>
    <property type="match status" value="1"/>
</dbReference>
<keyword evidence="5" id="KW-0067">ATP-binding</keyword>
<feature type="non-terminal residue" evidence="11">
    <location>
        <position position="1"/>
    </location>
</feature>
<comment type="catalytic activity">
    <reaction evidence="8">
        <text>tRNA(His) + L-histidine + ATP = L-histidyl-tRNA(His) + AMP + diphosphate + H(+)</text>
        <dbReference type="Rhea" id="RHEA:17313"/>
        <dbReference type="Rhea" id="RHEA-COMP:9665"/>
        <dbReference type="Rhea" id="RHEA-COMP:9689"/>
        <dbReference type="ChEBI" id="CHEBI:15378"/>
        <dbReference type="ChEBI" id="CHEBI:30616"/>
        <dbReference type="ChEBI" id="CHEBI:33019"/>
        <dbReference type="ChEBI" id="CHEBI:57595"/>
        <dbReference type="ChEBI" id="CHEBI:78442"/>
        <dbReference type="ChEBI" id="CHEBI:78527"/>
        <dbReference type="ChEBI" id="CHEBI:456215"/>
        <dbReference type="EC" id="6.1.1.21"/>
    </reaction>
</comment>
<dbReference type="GO" id="GO:0006412">
    <property type="term" value="P:translation"/>
    <property type="evidence" value="ECO:0007669"/>
    <property type="project" value="UniProtKB-KW"/>
</dbReference>
<evidence type="ECO:0000259" key="10">
    <source>
        <dbReference type="Pfam" id="PF13393"/>
    </source>
</evidence>
<reference evidence="11" key="1">
    <citation type="journal article" date="2015" name="Nature">
        <title>Complex archaea that bridge the gap between prokaryotes and eukaryotes.</title>
        <authorList>
            <person name="Spang A."/>
            <person name="Saw J.H."/>
            <person name="Jorgensen S.L."/>
            <person name="Zaremba-Niedzwiedzka K."/>
            <person name="Martijn J."/>
            <person name="Lind A.E."/>
            <person name="van Eijk R."/>
            <person name="Schleper C."/>
            <person name="Guy L."/>
            <person name="Ettema T.J."/>
        </authorList>
    </citation>
    <scope>NUCLEOTIDE SEQUENCE</scope>
</reference>
<evidence type="ECO:0000313" key="11">
    <source>
        <dbReference type="EMBL" id="KKM69719.1"/>
    </source>
</evidence>
<dbReference type="InterPro" id="IPR033656">
    <property type="entry name" value="HisRS_anticodon"/>
</dbReference>